<dbReference type="GO" id="GO:0007131">
    <property type="term" value="P:reciprocal meiotic recombination"/>
    <property type="evidence" value="ECO:0007669"/>
    <property type="project" value="TreeGrafter"/>
</dbReference>
<evidence type="ECO:0000313" key="12">
    <source>
        <dbReference type="EMBL" id="PKS06321.1"/>
    </source>
</evidence>
<dbReference type="InterPro" id="IPR007861">
    <property type="entry name" value="DNA_mismatch_repair_MutS_clamp"/>
</dbReference>
<evidence type="ECO:0000313" key="13">
    <source>
        <dbReference type="Proteomes" id="UP000233524"/>
    </source>
</evidence>
<dbReference type="STRING" id="41688.A0A2N3N1N8"/>
<comment type="subunit">
    <text evidence="7">Heterodimer consisting of MSH2-MSH3 (MutS beta). Forms a ternary complex with MutL alpha (MLH1-PMS1).</text>
</comment>
<dbReference type="Pfam" id="PF05190">
    <property type="entry name" value="MutS_IV"/>
    <property type="match status" value="1"/>
</dbReference>
<dbReference type="InParanoid" id="A0A2N3N1N8"/>
<keyword evidence="6" id="KW-0469">Meiosis</keyword>
<evidence type="ECO:0000256" key="3">
    <source>
        <dbReference type="ARBA" id="ARBA00022741"/>
    </source>
</evidence>
<dbReference type="FunFam" id="3.40.50.300:FF:000870">
    <property type="entry name" value="MutS protein homolog 4"/>
    <property type="match status" value="1"/>
</dbReference>
<protein>
    <recommendedName>
        <fullName evidence="2 9">DNA mismatch repair protein MSH3</fullName>
    </recommendedName>
    <alternativeName>
        <fullName evidence="2 9">DNA mismatch repair protein MSH3</fullName>
    </alternativeName>
    <alternativeName>
        <fullName evidence="8">MutS protein homolog 3</fullName>
    </alternativeName>
</protein>
<evidence type="ECO:0000256" key="4">
    <source>
        <dbReference type="ARBA" id="ARBA00022840"/>
    </source>
</evidence>
<evidence type="ECO:0000256" key="2">
    <source>
        <dbReference type="ARBA" id="ARBA00022151"/>
    </source>
</evidence>
<dbReference type="SUPFAM" id="SSF52540">
    <property type="entry name" value="P-loop containing nucleoside triphosphate hydrolases"/>
    <property type="match status" value="1"/>
</dbReference>
<evidence type="ECO:0000256" key="9">
    <source>
        <dbReference type="ARBA" id="ARBA00073774"/>
    </source>
</evidence>
<dbReference type="InterPro" id="IPR011184">
    <property type="entry name" value="DNA_mismatch_repair_Msh2"/>
</dbReference>
<dbReference type="SMART" id="SM00534">
    <property type="entry name" value="MUTSac"/>
    <property type="match status" value="1"/>
</dbReference>
<dbReference type="PANTHER" id="PTHR11361:SF21">
    <property type="entry name" value="MUTS PROTEIN HOMOLOG 4"/>
    <property type="match status" value="1"/>
</dbReference>
<feature type="region of interest" description="Disordered" evidence="10">
    <location>
        <begin position="55"/>
        <end position="90"/>
    </location>
</feature>
<dbReference type="OrthoDB" id="276261at2759"/>
<dbReference type="GO" id="GO:0005524">
    <property type="term" value="F:ATP binding"/>
    <property type="evidence" value="ECO:0007669"/>
    <property type="project" value="UniProtKB-KW"/>
</dbReference>
<comment type="caution">
    <text evidence="12">The sequence shown here is derived from an EMBL/GenBank/DDBJ whole genome shotgun (WGS) entry which is preliminary data.</text>
</comment>
<evidence type="ECO:0000256" key="10">
    <source>
        <dbReference type="SAM" id="MobiDB-lite"/>
    </source>
</evidence>
<dbReference type="InterPro" id="IPR036678">
    <property type="entry name" value="MutS_con_dom_sf"/>
</dbReference>
<evidence type="ECO:0000256" key="1">
    <source>
        <dbReference type="ARBA" id="ARBA00007094"/>
    </source>
</evidence>
<dbReference type="InterPro" id="IPR045076">
    <property type="entry name" value="MutS"/>
</dbReference>
<dbReference type="GO" id="GO:0030983">
    <property type="term" value="F:mismatched DNA binding"/>
    <property type="evidence" value="ECO:0007669"/>
    <property type="project" value="InterPro"/>
</dbReference>
<evidence type="ECO:0000256" key="5">
    <source>
        <dbReference type="ARBA" id="ARBA00023125"/>
    </source>
</evidence>
<dbReference type="InterPro" id="IPR036187">
    <property type="entry name" value="DNA_mismatch_repair_MutS_sf"/>
</dbReference>
<dbReference type="PIRSF" id="PIRSF005813">
    <property type="entry name" value="MSH2"/>
    <property type="match status" value="1"/>
</dbReference>
<proteinExistence type="inferred from homology"/>
<feature type="compositionally biased region" description="Acidic residues" evidence="10">
    <location>
        <begin position="903"/>
        <end position="912"/>
    </location>
</feature>
<accession>A0A2N3N1N8</accession>
<dbReference type="SUPFAM" id="SSF48334">
    <property type="entry name" value="DNA repair protein MutS, domain III"/>
    <property type="match status" value="1"/>
</dbReference>
<keyword evidence="3" id="KW-0547">Nucleotide-binding</keyword>
<dbReference type="Proteomes" id="UP000233524">
    <property type="component" value="Unassembled WGS sequence"/>
</dbReference>
<sequence length="912" mass="101389">MNPNFTTSSGSKEWSSSVLGLSECSGRVTSRAETFSTSASRPFASSVVSRKITPAQSIDAATQSSTRPGTRASTIGRPSTSSGRKSRRTLSIGARESEDVICALSEGRGISPSVGLCFVNLTTGEVTLSHICDNQFYVRTVHKLQVYEPSRILILATACPPYPKSTLYSLVEEHVVGPQLIPVDRRHWSESAGLEYIQNLASKEDAESVKVAIEGNYYTTCSFAAVMTYLEGEFRMRVHPHSLRIRYQPSEDTMMIDISTIHSLELIRNLRDYKAKGSLYGMLNVTLTSMGARMLRCNIIQPSTLKDSFLIPRYDAVQEMISHEEMFNLIRKGEELEVCTGRVSNGTNRKKAFVLIIVPAKASIHESEQAINNVLMIKKFLELASGLYEALEPVESALLCRIRDLCCPEILNPPLSLILDTIQPDATHVKNPLDLRNQRTFAVKPGTNGMLDVARQTYQEGSQDVLAHVENLKSSLQLDIALKFDNTRLFYLRLKTAELENRTVPTIFVNQVEKRGAIECLTMDLKKLNQRISDSAAEAILQSDKVIQELIDSLRVQVPQLFRVCESVALLDMISSFAHLATLKGYSRPDITGTLALKSARHPLLDANVSRTFVPNDYYATEQYRFQIVTGPNMSGKSTYIRSVALLQIMAQIGSFVPADYAAFRIMHKVFARVTTDDCIESNLSSFSVEMREMAFILRNVDTQSMVIIDELGRGTSTIDGISIALAMSEALLESKCVVWFATHFVDLAEGLAKKPGVLSLHLATHNFVNSHNRPQMSMLYKVATGTTKERGYGIALARVLNFPEDILQDAERISKSLAEARQSKQETSECAKVQRRRKLMLNLQETLRHVVDSDMDDDAFRSFLVRLQAEFIAKMAEIEEDDTEKSGSGPGMVDEVTTGDGAELDLEMSVE</sequence>
<evidence type="ECO:0000256" key="7">
    <source>
        <dbReference type="ARBA" id="ARBA00025902"/>
    </source>
</evidence>
<dbReference type="Pfam" id="PF00488">
    <property type="entry name" value="MutS_V"/>
    <property type="match status" value="1"/>
</dbReference>
<reference evidence="12 13" key="1">
    <citation type="journal article" date="2017" name="G3 (Bethesda)">
        <title>First Draft Genome Sequence of the Pathogenic Fungus Lomentospora prolificans (Formerly Scedosporium prolificans).</title>
        <authorList>
            <person name="Luo R."/>
            <person name="Zimin A."/>
            <person name="Workman R."/>
            <person name="Fan Y."/>
            <person name="Pertea G."/>
            <person name="Grossman N."/>
            <person name="Wear M.P."/>
            <person name="Jia B."/>
            <person name="Miller H."/>
            <person name="Casadevall A."/>
            <person name="Timp W."/>
            <person name="Zhang S.X."/>
            <person name="Salzberg S.L."/>
        </authorList>
    </citation>
    <scope>NUCLEOTIDE SEQUENCE [LARGE SCALE GENOMIC DNA]</scope>
    <source>
        <strain evidence="12 13">JHH-5317</strain>
    </source>
</reference>
<dbReference type="GO" id="GO:0005634">
    <property type="term" value="C:nucleus"/>
    <property type="evidence" value="ECO:0007669"/>
    <property type="project" value="TreeGrafter"/>
</dbReference>
<dbReference type="InterPro" id="IPR027417">
    <property type="entry name" value="P-loop_NTPase"/>
</dbReference>
<gene>
    <name evidence="12" type="ORF">jhhlp_007069</name>
</gene>
<dbReference type="AlphaFoldDB" id="A0A2N3N1N8"/>
<dbReference type="SMART" id="SM00533">
    <property type="entry name" value="MUTSd"/>
    <property type="match status" value="1"/>
</dbReference>
<dbReference type="InterPro" id="IPR007696">
    <property type="entry name" value="DNA_mismatch_repair_MutS_core"/>
</dbReference>
<dbReference type="EMBL" id="NLAX01001034">
    <property type="protein sequence ID" value="PKS06321.1"/>
    <property type="molecule type" value="Genomic_DNA"/>
</dbReference>
<dbReference type="GO" id="GO:0140664">
    <property type="term" value="F:ATP-dependent DNA damage sensor activity"/>
    <property type="evidence" value="ECO:0007669"/>
    <property type="project" value="InterPro"/>
</dbReference>
<dbReference type="InterPro" id="IPR007860">
    <property type="entry name" value="DNA_mmatch_repair_MutS_con_dom"/>
</dbReference>
<evidence type="ECO:0000256" key="6">
    <source>
        <dbReference type="ARBA" id="ARBA00023254"/>
    </source>
</evidence>
<dbReference type="Gene3D" id="1.10.1420.10">
    <property type="match status" value="2"/>
</dbReference>
<organism evidence="12 13">
    <name type="scientific">Lomentospora prolificans</name>
    <dbReference type="NCBI Taxonomy" id="41688"/>
    <lineage>
        <taxon>Eukaryota</taxon>
        <taxon>Fungi</taxon>
        <taxon>Dikarya</taxon>
        <taxon>Ascomycota</taxon>
        <taxon>Pezizomycotina</taxon>
        <taxon>Sordariomycetes</taxon>
        <taxon>Hypocreomycetidae</taxon>
        <taxon>Microascales</taxon>
        <taxon>Microascaceae</taxon>
        <taxon>Lomentospora</taxon>
    </lineage>
</organism>
<dbReference type="VEuPathDB" id="FungiDB:jhhlp_007069"/>
<dbReference type="SUPFAM" id="SSF53150">
    <property type="entry name" value="DNA repair protein MutS, domain II"/>
    <property type="match status" value="1"/>
</dbReference>
<name>A0A2N3N1N8_9PEZI</name>
<evidence type="ECO:0000256" key="8">
    <source>
        <dbReference type="ARBA" id="ARBA00029792"/>
    </source>
</evidence>
<keyword evidence="4" id="KW-0067">ATP-binding</keyword>
<dbReference type="PROSITE" id="PS00486">
    <property type="entry name" value="DNA_MISMATCH_REPAIR_2"/>
    <property type="match status" value="1"/>
</dbReference>
<dbReference type="Gene3D" id="3.30.420.110">
    <property type="entry name" value="MutS, connector domain"/>
    <property type="match status" value="1"/>
</dbReference>
<dbReference type="FunCoup" id="A0A2N3N1N8">
    <property type="interactions" value="324"/>
</dbReference>
<dbReference type="InterPro" id="IPR000432">
    <property type="entry name" value="DNA_mismatch_repair_MutS_C"/>
</dbReference>
<feature type="domain" description="DNA mismatch repair proteins mutS family" evidence="11">
    <location>
        <begin position="705"/>
        <end position="721"/>
    </location>
</feature>
<keyword evidence="5" id="KW-0238">DNA-binding</keyword>
<dbReference type="GO" id="GO:0006298">
    <property type="term" value="P:mismatch repair"/>
    <property type="evidence" value="ECO:0007669"/>
    <property type="project" value="InterPro"/>
</dbReference>
<feature type="compositionally biased region" description="Polar residues" evidence="10">
    <location>
        <begin position="55"/>
        <end position="83"/>
    </location>
</feature>
<evidence type="ECO:0000259" key="11">
    <source>
        <dbReference type="PROSITE" id="PS00486"/>
    </source>
</evidence>
<keyword evidence="13" id="KW-1185">Reference proteome</keyword>
<dbReference type="PANTHER" id="PTHR11361">
    <property type="entry name" value="DNA MISMATCH REPAIR PROTEIN MUTS FAMILY MEMBER"/>
    <property type="match status" value="1"/>
</dbReference>
<dbReference type="Pfam" id="PF05192">
    <property type="entry name" value="MutS_III"/>
    <property type="match status" value="1"/>
</dbReference>
<feature type="region of interest" description="Disordered" evidence="10">
    <location>
        <begin position="879"/>
        <end position="912"/>
    </location>
</feature>
<comment type="similarity">
    <text evidence="1">Belongs to the DNA mismatch repair MutS family. MSH3 subfamily.</text>
</comment>
<dbReference type="Gene3D" id="3.40.50.300">
    <property type="entry name" value="P-loop containing nucleotide triphosphate hydrolases"/>
    <property type="match status" value="1"/>
</dbReference>
<dbReference type="Pfam" id="PF05188">
    <property type="entry name" value="MutS_II"/>
    <property type="match status" value="1"/>
</dbReference>